<keyword evidence="2" id="KW-1185">Reference proteome</keyword>
<name>A0ACD5Y0H7_AVESA</name>
<evidence type="ECO:0000313" key="1">
    <source>
        <dbReference type="EnsemblPlants" id="AVESA.00010b.r2.5CG0918740.1.CDS.1"/>
    </source>
</evidence>
<dbReference type="EnsemblPlants" id="AVESA.00010b.r2.5CG0918740.1">
    <property type="protein sequence ID" value="AVESA.00010b.r2.5CG0918740.1.CDS.1"/>
    <property type="gene ID" value="AVESA.00010b.r2.5CG0918740"/>
</dbReference>
<protein>
    <submittedName>
        <fullName evidence="1">Uncharacterized protein</fullName>
    </submittedName>
</protein>
<evidence type="ECO:0000313" key="2">
    <source>
        <dbReference type="Proteomes" id="UP001732700"/>
    </source>
</evidence>
<reference evidence="1" key="1">
    <citation type="submission" date="2021-05" db="EMBL/GenBank/DDBJ databases">
        <authorList>
            <person name="Scholz U."/>
            <person name="Mascher M."/>
            <person name="Fiebig A."/>
        </authorList>
    </citation>
    <scope>NUCLEOTIDE SEQUENCE [LARGE SCALE GENOMIC DNA]</scope>
</reference>
<accession>A0ACD5Y0H7</accession>
<proteinExistence type="predicted"/>
<dbReference type="Proteomes" id="UP001732700">
    <property type="component" value="Chromosome 5C"/>
</dbReference>
<reference evidence="1" key="2">
    <citation type="submission" date="2025-09" db="UniProtKB">
        <authorList>
            <consortium name="EnsemblPlants"/>
        </authorList>
    </citation>
    <scope>IDENTIFICATION</scope>
</reference>
<sequence length="250" mass="28639">MPRANSKASFDGDELQELRLLRQELNEDRKDTDKLRLEVSQIRTDMSSMNKKQSEVIEAVTDMHSAVGNISTQLAVMSNAINSLRQPTVDHTTIPDKPAPEAQKSPTFQQQPTAQLTKKRLLEEQEKTQYMELVTSGKLAPINTGRRSAPPGFAGLQKHVQHHRGNTPKQAHTPVFHAFQQQQPKLQQLWEGYARDYEKEMRINFFKSITKGPRMDFPKFDVDNPVGWIRQCEKFFQMAAAPEEYKVHLA</sequence>
<organism evidence="1 2">
    <name type="scientific">Avena sativa</name>
    <name type="common">Oat</name>
    <dbReference type="NCBI Taxonomy" id="4498"/>
    <lineage>
        <taxon>Eukaryota</taxon>
        <taxon>Viridiplantae</taxon>
        <taxon>Streptophyta</taxon>
        <taxon>Embryophyta</taxon>
        <taxon>Tracheophyta</taxon>
        <taxon>Spermatophyta</taxon>
        <taxon>Magnoliopsida</taxon>
        <taxon>Liliopsida</taxon>
        <taxon>Poales</taxon>
        <taxon>Poaceae</taxon>
        <taxon>BOP clade</taxon>
        <taxon>Pooideae</taxon>
        <taxon>Poodae</taxon>
        <taxon>Poeae</taxon>
        <taxon>Poeae Chloroplast Group 1 (Aveneae type)</taxon>
        <taxon>Aveninae</taxon>
        <taxon>Avena</taxon>
    </lineage>
</organism>